<dbReference type="EMBL" id="BGPR01041680">
    <property type="protein sequence ID" value="GBO17996.1"/>
    <property type="molecule type" value="Genomic_DNA"/>
</dbReference>
<accession>A0A4Y2V1Q9</accession>
<comment type="caution">
    <text evidence="1">The sequence shown here is derived from an EMBL/GenBank/DDBJ whole genome shotgun (WGS) entry which is preliminary data.</text>
</comment>
<protein>
    <recommendedName>
        <fullName evidence="3">Reverse transcriptase domain-containing protein</fullName>
    </recommendedName>
</protein>
<dbReference type="AlphaFoldDB" id="A0A4Y2V1Q9"/>
<proteinExistence type="predicted"/>
<keyword evidence="2" id="KW-1185">Reference proteome</keyword>
<evidence type="ECO:0000313" key="2">
    <source>
        <dbReference type="Proteomes" id="UP000499080"/>
    </source>
</evidence>
<dbReference type="InterPro" id="IPR043502">
    <property type="entry name" value="DNA/RNA_pol_sf"/>
</dbReference>
<sequence length="130" mass="14883">MILVNKDQVDYQRIFWRFSSTGPVKSYRLLTVTYDTACAPFLAIRTLFQLAQEYEKSFPDTAKVIRKNFYVDDLMIGADSVPEARRLVKDLIRAMGGLTISKWACNDIRVVSDLPSELKSLELNAEVEDK</sequence>
<dbReference type="GO" id="GO:0071897">
    <property type="term" value="P:DNA biosynthetic process"/>
    <property type="evidence" value="ECO:0007669"/>
    <property type="project" value="UniProtKB-ARBA"/>
</dbReference>
<dbReference type="SUPFAM" id="SSF56672">
    <property type="entry name" value="DNA/RNA polymerases"/>
    <property type="match status" value="1"/>
</dbReference>
<dbReference type="PANTHER" id="PTHR47331">
    <property type="entry name" value="PHD-TYPE DOMAIN-CONTAINING PROTEIN"/>
    <property type="match status" value="1"/>
</dbReference>
<evidence type="ECO:0000313" key="1">
    <source>
        <dbReference type="EMBL" id="GBO17996.1"/>
    </source>
</evidence>
<organism evidence="1 2">
    <name type="scientific">Araneus ventricosus</name>
    <name type="common">Orbweaver spider</name>
    <name type="synonym">Epeira ventricosa</name>
    <dbReference type="NCBI Taxonomy" id="182803"/>
    <lineage>
        <taxon>Eukaryota</taxon>
        <taxon>Metazoa</taxon>
        <taxon>Ecdysozoa</taxon>
        <taxon>Arthropoda</taxon>
        <taxon>Chelicerata</taxon>
        <taxon>Arachnida</taxon>
        <taxon>Araneae</taxon>
        <taxon>Araneomorphae</taxon>
        <taxon>Entelegynae</taxon>
        <taxon>Araneoidea</taxon>
        <taxon>Araneidae</taxon>
        <taxon>Araneus</taxon>
    </lineage>
</organism>
<name>A0A4Y2V1Q9_ARAVE</name>
<gene>
    <name evidence="1" type="ORF">AVEN_3577_1</name>
</gene>
<reference evidence="1 2" key="1">
    <citation type="journal article" date="2019" name="Sci. Rep.">
        <title>Orb-weaving spider Araneus ventricosus genome elucidates the spidroin gene catalogue.</title>
        <authorList>
            <person name="Kono N."/>
            <person name="Nakamura H."/>
            <person name="Ohtoshi R."/>
            <person name="Moran D.A.P."/>
            <person name="Shinohara A."/>
            <person name="Yoshida Y."/>
            <person name="Fujiwara M."/>
            <person name="Mori M."/>
            <person name="Tomita M."/>
            <person name="Arakawa K."/>
        </authorList>
    </citation>
    <scope>NUCLEOTIDE SEQUENCE [LARGE SCALE GENOMIC DNA]</scope>
</reference>
<dbReference type="OrthoDB" id="8065733at2759"/>
<evidence type="ECO:0008006" key="3">
    <source>
        <dbReference type="Google" id="ProtNLM"/>
    </source>
</evidence>
<dbReference type="Proteomes" id="UP000499080">
    <property type="component" value="Unassembled WGS sequence"/>
</dbReference>